<proteinExistence type="predicted"/>
<feature type="region of interest" description="Disordered" evidence="1">
    <location>
        <begin position="1"/>
        <end position="91"/>
    </location>
</feature>
<reference evidence="2" key="1">
    <citation type="submission" date="2015-08" db="UniProtKB">
        <authorList>
            <consortium name="WormBaseParasite"/>
        </authorList>
    </citation>
    <scope>IDENTIFICATION</scope>
</reference>
<feature type="compositionally biased region" description="Basic residues" evidence="1">
    <location>
        <begin position="80"/>
        <end position="91"/>
    </location>
</feature>
<accession>A0A0K0E2B1</accession>
<feature type="compositionally biased region" description="Polar residues" evidence="1">
    <location>
        <begin position="31"/>
        <end position="43"/>
    </location>
</feature>
<evidence type="ECO:0000313" key="2">
    <source>
        <dbReference type="WBParaSite" id="SSTP_0000363300.1"/>
    </source>
</evidence>
<protein>
    <submittedName>
        <fullName evidence="2">G protein gamma domain-containing protein</fullName>
    </submittedName>
</protein>
<dbReference type="AlphaFoldDB" id="A0A0K0E2B1"/>
<name>A0A0K0E2B1_STRER</name>
<sequence length="91" mass="9892">MADYYECIESVKSNVPPPPPKSNKKNMNNNILKSTCSEDTSSKAPPPLNGKPHQEKSNEPIPSAPRLAGNPLTTGDKTEKKKKKKGCCTIL</sequence>
<evidence type="ECO:0000256" key="1">
    <source>
        <dbReference type="SAM" id="MobiDB-lite"/>
    </source>
</evidence>
<dbReference type="WBParaSite" id="SSTP_0000363300.1">
    <property type="protein sequence ID" value="SSTP_0000363300.1"/>
    <property type="gene ID" value="SSTP_0000363300"/>
</dbReference>
<organism evidence="2">
    <name type="scientific">Strongyloides stercoralis</name>
    <name type="common">Threadworm</name>
    <dbReference type="NCBI Taxonomy" id="6248"/>
    <lineage>
        <taxon>Eukaryota</taxon>
        <taxon>Metazoa</taxon>
        <taxon>Ecdysozoa</taxon>
        <taxon>Nematoda</taxon>
        <taxon>Chromadorea</taxon>
        <taxon>Rhabditida</taxon>
        <taxon>Tylenchina</taxon>
        <taxon>Panagrolaimomorpha</taxon>
        <taxon>Strongyloidoidea</taxon>
        <taxon>Strongyloididae</taxon>
        <taxon>Strongyloides</taxon>
    </lineage>
</organism>